<evidence type="ECO:0000256" key="6">
    <source>
        <dbReference type="ARBA" id="ARBA00022777"/>
    </source>
</evidence>
<comment type="catalytic activity">
    <reaction evidence="1">
        <text>ATP + protein L-histidine = ADP + protein N-phospho-L-histidine.</text>
        <dbReference type="EC" id="2.7.13.3"/>
    </reaction>
</comment>
<keyword evidence="3" id="KW-0597">Phosphoprotein</keyword>
<dbReference type="Pfam" id="PF02518">
    <property type="entry name" value="HATPase_c"/>
    <property type="match status" value="1"/>
</dbReference>
<keyword evidence="6 12" id="KW-0418">Kinase</keyword>
<dbReference type="GO" id="GO:0016020">
    <property type="term" value="C:membrane"/>
    <property type="evidence" value="ECO:0007669"/>
    <property type="project" value="InterPro"/>
</dbReference>
<evidence type="ECO:0000256" key="9">
    <source>
        <dbReference type="SAM" id="MobiDB-lite"/>
    </source>
</evidence>
<organism evidence="12 13">
    <name type="scientific">Streptomyces aurantiacus</name>
    <dbReference type="NCBI Taxonomy" id="47760"/>
    <lineage>
        <taxon>Bacteria</taxon>
        <taxon>Bacillati</taxon>
        <taxon>Actinomycetota</taxon>
        <taxon>Actinomycetes</taxon>
        <taxon>Kitasatosporales</taxon>
        <taxon>Streptomycetaceae</taxon>
        <taxon>Streptomyces</taxon>
        <taxon>Streptomyces aurantiacus group</taxon>
    </lineage>
</organism>
<protein>
    <recommendedName>
        <fullName evidence="2">histidine kinase</fullName>
        <ecNumber evidence="2">2.7.13.3</ecNumber>
    </recommendedName>
</protein>
<keyword evidence="8" id="KW-0902">Two-component regulatory system</keyword>
<dbReference type="GO" id="GO:0046983">
    <property type="term" value="F:protein dimerization activity"/>
    <property type="evidence" value="ECO:0007669"/>
    <property type="project" value="InterPro"/>
</dbReference>
<dbReference type="SUPFAM" id="SSF55874">
    <property type="entry name" value="ATPase domain of HSP90 chaperone/DNA topoisomerase II/histidine kinase"/>
    <property type="match status" value="1"/>
</dbReference>
<dbReference type="GO" id="GO:0000155">
    <property type="term" value="F:phosphorelay sensor kinase activity"/>
    <property type="evidence" value="ECO:0007669"/>
    <property type="project" value="InterPro"/>
</dbReference>
<keyword evidence="10" id="KW-1133">Transmembrane helix</keyword>
<dbReference type="InterPro" id="IPR025828">
    <property type="entry name" value="Put_sensor_dom"/>
</dbReference>
<evidence type="ECO:0000256" key="8">
    <source>
        <dbReference type="ARBA" id="ARBA00023012"/>
    </source>
</evidence>
<proteinExistence type="predicted"/>
<dbReference type="KEGG" id="sgm:GCM10017557_35900"/>
<dbReference type="Pfam" id="PF07730">
    <property type="entry name" value="HisKA_3"/>
    <property type="match status" value="1"/>
</dbReference>
<dbReference type="PANTHER" id="PTHR24421:SF10">
    <property type="entry name" value="NITRATE_NITRITE SENSOR PROTEIN NARQ"/>
    <property type="match status" value="1"/>
</dbReference>
<evidence type="ECO:0000259" key="11">
    <source>
        <dbReference type="SMART" id="SM00387"/>
    </source>
</evidence>
<evidence type="ECO:0000256" key="10">
    <source>
        <dbReference type="SAM" id="Phobius"/>
    </source>
</evidence>
<evidence type="ECO:0000313" key="13">
    <source>
        <dbReference type="Proteomes" id="UP000516444"/>
    </source>
</evidence>
<dbReference type="EMBL" id="AP023440">
    <property type="protein sequence ID" value="BCL28731.1"/>
    <property type="molecule type" value="Genomic_DNA"/>
</dbReference>
<sequence length="463" mass="47951">MPTSTRHDEPAEGPNAEGRNAEGPNAEGRNAEGPNAEGRKADGGEGEGGEGRPGMRVAAVRAVRAAVAALEQLLGGLGTALLALAVLIWAAVTAVTSLVGVGLLMAPLVLRALHSLAGRERARLGRYGPEVIGPDPAPTRLRYAVVDPTTRRELRWLARHASLGLLLGLCGVLLPVMAARDITFPLYWWLLPADATSTSLGIGVTQTWADALVSAPLGLGWTAIILGLTPGMARLQARPGRTFLAAGPDTDLSLRVAELTATRAAALDAHATELRRIERSLHDGTQNRLVTVTVLLGAARRMVARDPAGADELLERAQSAAEQALSELRSVARGILPPVLADRGLAGALTGLAASCPVPCRIDVEAPERCAASVEATAYFVVAETLTNIAKHSGARQAAVTVRSHGGRLRLHITDDGRGGADEAGGSGLTGIRNRIAAHDGTLELASPPGGPTTLKVELPCGL</sequence>
<feature type="transmembrane region" description="Helical" evidence="10">
    <location>
        <begin position="161"/>
        <end position="188"/>
    </location>
</feature>
<accession>A0A7G1P242</accession>
<dbReference type="SMART" id="SM00387">
    <property type="entry name" value="HATPase_c"/>
    <property type="match status" value="1"/>
</dbReference>
<keyword evidence="10" id="KW-0472">Membrane</keyword>
<keyword evidence="5" id="KW-0547">Nucleotide-binding</keyword>
<dbReference type="AlphaFoldDB" id="A0A7G1P242"/>
<dbReference type="Gene3D" id="1.20.5.1930">
    <property type="match status" value="1"/>
</dbReference>
<keyword evidence="13" id="KW-1185">Reference proteome</keyword>
<keyword evidence="7" id="KW-0067">ATP-binding</keyword>
<dbReference type="PANTHER" id="PTHR24421">
    <property type="entry name" value="NITRATE/NITRITE SENSOR PROTEIN NARX-RELATED"/>
    <property type="match status" value="1"/>
</dbReference>
<evidence type="ECO:0000256" key="4">
    <source>
        <dbReference type="ARBA" id="ARBA00022679"/>
    </source>
</evidence>
<reference evidence="12 13" key="1">
    <citation type="journal article" date="2014" name="Int. J. Syst. Evol. Microbiol.">
        <title>Complete genome sequence of Corynebacterium casei LMG S-19264T (=DSM 44701T), isolated from a smear-ripened cheese.</title>
        <authorList>
            <consortium name="US DOE Joint Genome Institute (JGI-PGF)"/>
            <person name="Walter F."/>
            <person name="Albersmeier A."/>
            <person name="Kalinowski J."/>
            <person name="Ruckert C."/>
        </authorList>
    </citation>
    <scope>NUCLEOTIDE SEQUENCE [LARGE SCALE GENOMIC DNA]</scope>
    <source>
        <strain evidence="12 13">JCM 4677</strain>
    </source>
</reference>
<dbReference type="Gene3D" id="3.30.565.10">
    <property type="entry name" value="Histidine kinase-like ATPase, C-terminal domain"/>
    <property type="match status" value="1"/>
</dbReference>
<feature type="compositionally biased region" description="Basic and acidic residues" evidence="9">
    <location>
        <begin position="1"/>
        <end position="10"/>
    </location>
</feature>
<dbReference type="InterPro" id="IPR003594">
    <property type="entry name" value="HATPase_dom"/>
</dbReference>
<evidence type="ECO:0000256" key="2">
    <source>
        <dbReference type="ARBA" id="ARBA00012438"/>
    </source>
</evidence>
<feature type="region of interest" description="Disordered" evidence="9">
    <location>
        <begin position="1"/>
        <end position="53"/>
    </location>
</feature>
<evidence type="ECO:0000256" key="1">
    <source>
        <dbReference type="ARBA" id="ARBA00000085"/>
    </source>
</evidence>
<keyword evidence="10" id="KW-0812">Transmembrane</keyword>
<dbReference type="Pfam" id="PF13796">
    <property type="entry name" value="Sensor"/>
    <property type="match status" value="1"/>
</dbReference>
<dbReference type="InterPro" id="IPR036890">
    <property type="entry name" value="HATPase_C_sf"/>
</dbReference>
<dbReference type="Proteomes" id="UP000516444">
    <property type="component" value="Chromosome"/>
</dbReference>
<dbReference type="EC" id="2.7.13.3" evidence="2"/>
<evidence type="ECO:0000256" key="5">
    <source>
        <dbReference type="ARBA" id="ARBA00022741"/>
    </source>
</evidence>
<dbReference type="InterPro" id="IPR050482">
    <property type="entry name" value="Sensor_HK_TwoCompSys"/>
</dbReference>
<evidence type="ECO:0000256" key="7">
    <source>
        <dbReference type="ARBA" id="ARBA00022840"/>
    </source>
</evidence>
<dbReference type="GO" id="GO:0005524">
    <property type="term" value="F:ATP binding"/>
    <property type="evidence" value="ECO:0007669"/>
    <property type="project" value="UniProtKB-KW"/>
</dbReference>
<dbReference type="CDD" id="cd16917">
    <property type="entry name" value="HATPase_UhpB-NarQ-NarX-like"/>
    <property type="match status" value="1"/>
</dbReference>
<name>A0A7G1P242_9ACTN</name>
<keyword evidence="4" id="KW-0808">Transferase</keyword>
<feature type="transmembrane region" description="Helical" evidence="10">
    <location>
        <begin position="80"/>
        <end position="113"/>
    </location>
</feature>
<feature type="transmembrane region" description="Helical" evidence="10">
    <location>
        <begin position="208"/>
        <end position="228"/>
    </location>
</feature>
<feature type="domain" description="Histidine kinase/HSP90-like ATPase" evidence="11">
    <location>
        <begin position="373"/>
        <end position="463"/>
    </location>
</feature>
<evidence type="ECO:0000256" key="3">
    <source>
        <dbReference type="ARBA" id="ARBA00022553"/>
    </source>
</evidence>
<evidence type="ECO:0000313" key="12">
    <source>
        <dbReference type="EMBL" id="BCL28731.1"/>
    </source>
</evidence>
<gene>
    <name evidence="12" type="ORF">GCM10017557_35900</name>
</gene>
<dbReference type="InterPro" id="IPR011712">
    <property type="entry name" value="Sig_transdc_His_kin_sub3_dim/P"/>
</dbReference>